<evidence type="ECO:0000256" key="5">
    <source>
        <dbReference type="HAMAP-Rule" id="MF_00402"/>
    </source>
</evidence>
<reference evidence="7 8" key="1">
    <citation type="journal article" date="2012" name="Stand. Genomic Sci.">
        <title>Complete genome sequence of Liberibacter crescens BT-1.</title>
        <authorList>
            <person name="Leonard M.T."/>
            <person name="Fagen J.R."/>
            <person name="Davis-Richardson A.G."/>
            <person name="Davis M.J."/>
            <person name="Triplett E.W."/>
        </authorList>
    </citation>
    <scope>NUCLEOTIDE SEQUENCE [LARGE SCALE GENOMIC DNA]</scope>
    <source>
        <strain evidence="7 8">BT-1</strain>
    </source>
</reference>
<dbReference type="Proteomes" id="UP000010799">
    <property type="component" value="Chromosome"/>
</dbReference>
<evidence type="ECO:0000313" key="7">
    <source>
        <dbReference type="EMBL" id="AGA65264.1"/>
    </source>
</evidence>
<dbReference type="eggNOG" id="COG0335">
    <property type="taxonomic scope" value="Bacteria"/>
</dbReference>
<dbReference type="FunFam" id="2.30.30.790:FF:000001">
    <property type="entry name" value="50S ribosomal protein L19"/>
    <property type="match status" value="1"/>
</dbReference>
<keyword evidence="8" id="KW-1185">Reference proteome</keyword>
<dbReference type="GO" id="GO:0003735">
    <property type="term" value="F:structural constituent of ribosome"/>
    <property type="evidence" value="ECO:0007669"/>
    <property type="project" value="InterPro"/>
</dbReference>
<evidence type="ECO:0000256" key="6">
    <source>
        <dbReference type="RuleBase" id="RU000559"/>
    </source>
</evidence>
<dbReference type="GO" id="GO:0022625">
    <property type="term" value="C:cytosolic large ribosomal subunit"/>
    <property type="evidence" value="ECO:0007669"/>
    <property type="project" value="TreeGrafter"/>
</dbReference>
<evidence type="ECO:0000256" key="1">
    <source>
        <dbReference type="ARBA" id="ARBA00005781"/>
    </source>
</evidence>
<dbReference type="EMBL" id="CP003789">
    <property type="protein sequence ID" value="AGA65264.1"/>
    <property type="molecule type" value="Genomic_DNA"/>
</dbReference>
<evidence type="ECO:0000313" key="8">
    <source>
        <dbReference type="Proteomes" id="UP000010799"/>
    </source>
</evidence>
<dbReference type="HOGENOM" id="CLU_103507_0_2_5"/>
<evidence type="ECO:0000256" key="2">
    <source>
        <dbReference type="ARBA" id="ARBA00022980"/>
    </source>
</evidence>
<dbReference type="PATRIC" id="fig|1215343.11.peg.1313"/>
<dbReference type="Pfam" id="PF01245">
    <property type="entry name" value="Ribosomal_L19"/>
    <property type="match status" value="1"/>
</dbReference>
<dbReference type="InterPro" id="IPR038657">
    <property type="entry name" value="Ribosomal_bL19_sf"/>
</dbReference>
<protein>
    <recommendedName>
        <fullName evidence="4 5">Large ribosomal subunit protein bL19</fullName>
    </recommendedName>
</protein>
<dbReference type="PANTHER" id="PTHR15680:SF9">
    <property type="entry name" value="LARGE RIBOSOMAL SUBUNIT PROTEIN BL19M"/>
    <property type="match status" value="1"/>
</dbReference>
<dbReference type="InterPro" id="IPR008991">
    <property type="entry name" value="Translation_prot_SH3-like_sf"/>
</dbReference>
<dbReference type="PRINTS" id="PR00061">
    <property type="entry name" value="RIBOSOMALL19"/>
</dbReference>
<dbReference type="GO" id="GO:0006412">
    <property type="term" value="P:translation"/>
    <property type="evidence" value="ECO:0007669"/>
    <property type="project" value="UniProtKB-UniRule"/>
</dbReference>
<dbReference type="PANTHER" id="PTHR15680">
    <property type="entry name" value="RIBOSOMAL PROTEIN L19"/>
    <property type="match status" value="1"/>
</dbReference>
<dbReference type="NCBIfam" id="TIGR01024">
    <property type="entry name" value="rplS_bact"/>
    <property type="match status" value="1"/>
</dbReference>
<dbReference type="KEGG" id="lcc:B488_12720"/>
<dbReference type="HAMAP" id="MF_00402">
    <property type="entry name" value="Ribosomal_bL19"/>
    <property type="match status" value="1"/>
</dbReference>
<dbReference type="STRING" id="1215343.B488_12720"/>
<keyword evidence="3 5" id="KW-0687">Ribonucleoprotein</keyword>
<dbReference type="Gene3D" id="2.30.30.790">
    <property type="match status" value="1"/>
</dbReference>
<gene>
    <name evidence="5" type="primary">rplS</name>
    <name evidence="7" type="ordered locus">B488_12720</name>
</gene>
<comment type="function">
    <text evidence="5 6">This protein is located at the 30S-50S ribosomal subunit interface and may play a role in the structure and function of the aminoacyl-tRNA binding site.</text>
</comment>
<comment type="similarity">
    <text evidence="1 5 6">Belongs to the bacterial ribosomal protein bL19 family.</text>
</comment>
<keyword evidence="2 5" id="KW-0689">Ribosomal protein</keyword>
<dbReference type="InterPro" id="IPR018257">
    <property type="entry name" value="Ribosomal_bL19_CS"/>
</dbReference>
<dbReference type="InterPro" id="IPR001857">
    <property type="entry name" value="Ribosomal_bL19"/>
</dbReference>
<dbReference type="PROSITE" id="PS01015">
    <property type="entry name" value="RIBOSOMAL_L19"/>
    <property type="match status" value="1"/>
</dbReference>
<accession>L0EUN3</accession>
<evidence type="ECO:0000256" key="4">
    <source>
        <dbReference type="ARBA" id="ARBA00035171"/>
    </source>
</evidence>
<dbReference type="SUPFAM" id="SSF50104">
    <property type="entry name" value="Translation proteins SH3-like domain"/>
    <property type="match status" value="1"/>
</dbReference>
<proteinExistence type="inferred from homology"/>
<name>L0EUN3_LIBCB</name>
<dbReference type="AlphaFoldDB" id="L0EUN3"/>
<organism evidence="7 8">
    <name type="scientific">Liberibacter crescens (strain BT-1)</name>
    <dbReference type="NCBI Taxonomy" id="1215343"/>
    <lineage>
        <taxon>Bacteria</taxon>
        <taxon>Pseudomonadati</taxon>
        <taxon>Pseudomonadota</taxon>
        <taxon>Alphaproteobacteria</taxon>
        <taxon>Hyphomicrobiales</taxon>
        <taxon>Rhizobiaceae</taxon>
        <taxon>Liberibacter</taxon>
    </lineage>
</organism>
<sequence>MNIIKQLESEQIAKIESERVLPVFSSGDTISVKVLVTEGSRSRFQAYEGICIGRSGSGLNENFTVRKISYGGVGVERVFPFYSPLIQDVEVIRRGKVRRAKLYYLRKLSGKAARIVENVGKRARSLNEAVRKENAAKNSSKAKN</sequence>
<dbReference type="PIRSF" id="PIRSF002191">
    <property type="entry name" value="Ribosomal_L19"/>
    <property type="match status" value="1"/>
</dbReference>
<evidence type="ECO:0000256" key="3">
    <source>
        <dbReference type="ARBA" id="ARBA00023274"/>
    </source>
</evidence>